<feature type="region of interest" description="Disordered" evidence="6">
    <location>
        <begin position="491"/>
        <end position="545"/>
    </location>
</feature>
<dbReference type="InterPro" id="IPR016715">
    <property type="entry name" value="PAF_acetylhydro_eukaryote"/>
</dbReference>
<keyword evidence="8" id="KW-1185">Reference proteome</keyword>
<gene>
    <name evidence="7" type="ORF">IFR04_013883</name>
</gene>
<dbReference type="PANTHER" id="PTHR10272:SF7">
    <property type="entry name" value="PHOSPHOLIPASE-RELATED"/>
    <property type="match status" value="1"/>
</dbReference>
<feature type="active site" description="Charge relay system" evidence="5">
    <location>
        <position position="407"/>
    </location>
</feature>
<proteinExistence type="inferred from homology"/>
<comment type="similarity">
    <text evidence="4">Belongs to the serine esterase family.</text>
</comment>
<evidence type="ECO:0000256" key="6">
    <source>
        <dbReference type="SAM" id="MobiDB-lite"/>
    </source>
</evidence>
<evidence type="ECO:0000256" key="2">
    <source>
        <dbReference type="ARBA" id="ARBA00022963"/>
    </source>
</evidence>
<dbReference type="SUPFAM" id="SSF53474">
    <property type="entry name" value="alpha/beta-Hydrolases"/>
    <property type="match status" value="1"/>
</dbReference>
<dbReference type="Proteomes" id="UP000664132">
    <property type="component" value="Unassembled WGS sequence"/>
</dbReference>
<dbReference type="PIRSF" id="PIRSF018169">
    <property type="entry name" value="PAF_acetylhydrolase"/>
    <property type="match status" value="1"/>
</dbReference>
<dbReference type="AlphaFoldDB" id="A0A8H7W5E8"/>
<organism evidence="7 8">
    <name type="scientific">Cadophora malorum</name>
    <dbReference type="NCBI Taxonomy" id="108018"/>
    <lineage>
        <taxon>Eukaryota</taxon>
        <taxon>Fungi</taxon>
        <taxon>Dikarya</taxon>
        <taxon>Ascomycota</taxon>
        <taxon>Pezizomycotina</taxon>
        <taxon>Leotiomycetes</taxon>
        <taxon>Helotiales</taxon>
        <taxon>Ploettnerulaceae</taxon>
        <taxon>Cadophora</taxon>
    </lineage>
</organism>
<accession>A0A8H7W5E8</accession>
<evidence type="ECO:0000313" key="8">
    <source>
        <dbReference type="Proteomes" id="UP000664132"/>
    </source>
</evidence>
<evidence type="ECO:0000256" key="4">
    <source>
        <dbReference type="PIRNR" id="PIRNR018169"/>
    </source>
</evidence>
<comment type="caution">
    <text evidence="7">The sequence shown here is derived from an EMBL/GenBank/DDBJ whole genome shotgun (WGS) entry which is preliminary data.</text>
</comment>
<keyword evidence="3 4" id="KW-0443">Lipid metabolism</keyword>
<evidence type="ECO:0000256" key="5">
    <source>
        <dbReference type="PIRSR" id="PIRSR018169-1"/>
    </source>
</evidence>
<evidence type="ECO:0000256" key="1">
    <source>
        <dbReference type="ARBA" id="ARBA00022801"/>
    </source>
</evidence>
<dbReference type="EMBL" id="JAFJYH010000340">
    <property type="protein sequence ID" value="KAG4412993.1"/>
    <property type="molecule type" value="Genomic_DNA"/>
</dbReference>
<feature type="compositionally biased region" description="Basic and acidic residues" evidence="6">
    <location>
        <begin position="536"/>
        <end position="545"/>
    </location>
</feature>
<evidence type="ECO:0000256" key="3">
    <source>
        <dbReference type="ARBA" id="ARBA00023098"/>
    </source>
</evidence>
<dbReference type="OrthoDB" id="2363873at2759"/>
<dbReference type="PANTHER" id="PTHR10272">
    <property type="entry name" value="PLATELET-ACTIVATING FACTOR ACETYLHYDROLASE"/>
    <property type="match status" value="1"/>
</dbReference>
<reference evidence="7" key="1">
    <citation type="submission" date="2021-02" db="EMBL/GenBank/DDBJ databases">
        <title>Genome sequence Cadophora malorum strain M34.</title>
        <authorList>
            <person name="Stefanovic E."/>
            <person name="Vu D."/>
            <person name="Scully C."/>
            <person name="Dijksterhuis J."/>
            <person name="Roader J."/>
            <person name="Houbraken J."/>
        </authorList>
    </citation>
    <scope>NUCLEOTIDE SEQUENCE</scope>
    <source>
        <strain evidence="7">M34</strain>
    </source>
</reference>
<dbReference type="GO" id="GO:0003847">
    <property type="term" value="F:1-alkyl-2-acetylglycerophosphocholine esterase activity"/>
    <property type="evidence" value="ECO:0007669"/>
    <property type="project" value="UniProtKB-UniRule"/>
</dbReference>
<keyword evidence="2 4" id="KW-0442">Lipid degradation</keyword>
<name>A0A8H7W5E8_9HELO</name>
<protein>
    <recommendedName>
        <fullName evidence="4">Putative phospholipase</fullName>
        <ecNumber evidence="4">3.1.1.47</ecNumber>
    </recommendedName>
</protein>
<feature type="active site" description="Charge relay system" evidence="5">
    <location>
        <position position="318"/>
    </location>
</feature>
<dbReference type="InterPro" id="IPR029058">
    <property type="entry name" value="AB_hydrolase_fold"/>
</dbReference>
<dbReference type="Gene3D" id="3.40.50.1820">
    <property type="entry name" value="alpha/beta hydrolase"/>
    <property type="match status" value="1"/>
</dbReference>
<comment type="catalytic activity">
    <reaction evidence="4">
        <text>a 1-O-alkyl-2-acetyl-sn-glycero-3-phosphocholine + H2O = a 1-O-alkyl-sn-glycero-3-phosphocholine + acetate + H(+)</text>
        <dbReference type="Rhea" id="RHEA:17777"/>
        <dbReference type="ChEBI" id="CHEBI:15377"/>
        <dbReference type="ChEBI" id="CHEBI:15378"/>
        <dbReference type="ChEBI" id="CHEBI:30089"/>
        <dbReference type="ChEBI" id="CHEBI:30909"/>
        <dbReference type="ChEBI" id="CHEBI:36707"/>
        <dbReference type="EC" id="3.1.1.47"/>
    </reaction>
</comment>
<dbReference type="EC" id="3.1.1.47" evidence="4"/>
<feature type="compositionally biased region" description="Basic and acidic residues" evidence="6">
    <location>
        <begin position="502"/>
        <end position="525"/>
    </location>
</feature>
<feature type="active site" description="Nucleophile" evidence="5">
    <location>
        <position position="266"/>
    </location>
</feature>
<keyword evidence="1 4" id="KW-0378">Hydrolase</keyword>
<evidence type="ECO:0000313" key="7">
    <source>
        <dbReference type="EMBL" id="KAG4412993.1"/>
    </source>
</evidence>
<dbReference type="GO" id="GO:0016042">
    <property type="term" value="P:lipid catabolic process"/>
    <property type="evidence" value="ECO:0007669"/>
    <property type="project" value="UniProtKB-KW"/>
</dbReference>
<sequence>MTSYFSRLSPVPGFPEYTGPYKVGTIDVELPISELESPSPAPEDHISTVQYRIFYPCEPESKGKSVNWIPNPQQGYVSAYTRFLGAGSALAEFISYFPRLLYYISIPVRKNAPLLPPNTTNKRWPVMVFSHGLGGSRNAYSHLVGSIASHGMIVIAPEHRDGSTPISYIRDVPSNNSVTEKSAARKARRTIDYMKMSHTPSPEVEAGRNAQLRVRLWELGIIHDSLLKLDQGAELSNLNSSSTPLTPFKDTMDVHTPGKIAFAGHSFGAATVAQFVKSTFYSPRNAEAPKDYEPLFTPTSRSPLLTQITPQTPLILLDVWCLPLRAASTRWLWNLPFPCYTPGGPGGSSLLAVESQAFFKWRVHLKATKRLMSPDPSSDEYNYAKPSSSTNESWTQPNFFYADASAHLSQSDFGVLFPWVTKRIFGSEEPERVMKLNVRAILQVLRNQEIEVSRTSAEDMELEEEKGVETGHDEKILGKGGEVRRWHWISTDVNEEEGDGEEVVKEEGKVKNGPKGEVERSEVKEPSQAVLGNEVLNEREGKERL</sequence>
<dbReference type="Pfam" id="PF03403">
    <property type="entry name" value="PAF-AH_p_II"/>
    <property type="match status" value="1"/>
</dbReference>